<gene>
    <name evidence="1" type="ORF">OWV82_022063</name>
</gene>
<comment type="caution">
    <text evidence="1">The sequence shown here is derived from an EMBL/GenBank/DDBJ whole genome shotgun (WGS) entry which is preliminary data.</text>
</comment>
<protein>
    <submittedName>
        <fullName evidence="1">Cullin 1</fullName>
    </submittedName>
</protein>
<keyword evidence="2" id="KW-1185">Reference proteome</keyword>
<proteinExistence type="predicted"/>
<name>A0ACC1X1X2_MELAZ</name>
<sequence>MESKKKLSFEEGWVLMELGITKLKKILKGFPERPFTSEEYMTFYTTVYDLCTGRMFSSESSFKLYANYRKVFEEYIQSDVLPCLEDKSGEFLLRELVKQWDDVSLMDHWLSRFFYYLQRCYVSQKTNLLSLRSVPVVAFCDMVQKEMNWKVRDAVISLIDREREGEKIDRTLVKRILEIFVLMGMGDMDFYVEYFEAQMISDTGFYYSSKACTWILQDSCSDYMIKAEECLKKEKERVVNYLHYSSEPKLIEKVQKELLIVRQNQLLGNEQSGCHALIREEKSDDLSRIFRLYDKIPKGLEAMADIFNQYAVDQGTGFVQQAEEDASNKTANMEENFVGKIMELHDKFMGYVSTCFGNHRLFHKALREAFEGVCNKAIAGIPFAEILATFCENLVKKRESEKLSDEAVEETMDKVIQLLVFNSDKDLFAEFYRKKLARRLLFDKSCNQDYDKSLLSKLKQEFGWNFTSKMEGMMTDVTLARENQACLEDWLNRNKDEKPHFDLSVTALTTGLWPSYKSSDLNLPPEMIKGVEAFKKFYETKTKMRKLTWIYSLGNCHINGKFEQKTIELVVSTYQAVCLLLFNDADRLSFSEIMTELNLSQNDLDRVLHSLSCSKYKILDKEPDMKTISQTDSFVFNTKFTDRMRRIKIPLPPVDERKKITEDIFQDRKHNIDSALVRIMKSRKILSYQQLISECVKMLRPSFKPDIKAIKKRIEDLVNREFLERDLENPTMFKYLP</sequence>
<organism evidence="1 2">
    <name type="scientific">Melia azedarach</name>
    <name type="common">Chinaberry tree</name>
    <dbReference type="NCBI Taxonomy" id="155640"/>
    <lineage>
        <taxon>Eukaryota</taxon>
        <taxon>Viridiplantae</taxon>
        <taxon>Streptophyta</taxon>
        <taxon>Embryophyta</taxon>
        <taxon>Tracheophyta</taxon>
        <taxon>Spermatophyta</taxon>
        <taxon>Magnoliopsida</taxon>
        <taxon>eudicotyledons</taxon>
        <taxon>Gunneridae</taxon>
        <taxon>Pentapetalae</taxon>
        <taxon>rosids</taxon>
        <taxon>malvids</taxon>
        <taxon>Sapindales</taxon>
        <taxon>Meliaceae</taxon>
        <taxon>Melia</taxon>
    </lineage>
</organism>
<dbReference type="EMBL" id="CM051405">
    <property type="protein sequence ID" value="KAJ4705264.1"/>
    <property type="molecule type" value="Genomic_DNA"/>
</dbReference>
<evidence type="ECO:0000313" key="2">
    <source>
        <dbReference type="Proteomes" id="UP001164539"/>
    </source>
</evidence>
<evidence type="ECO:0000313" key="1">
    <source>
        <dbReference type="EMBL" id="KAJ4705264.1"/>
    </source>
</evidence>
<reference evidence="1 2" key="1">
    <citation type="journal article" date="2023" name="Science">
        <title>Complex scaffold remodeling in plant triterpene biosynthesis.</title>
        <authorList>
            <person name="De La Pena R."/>
            <person name="Hodgson H."/>
            <person name="Liu J.C."/>
            <person name="Stephenson M.J."/>
            <person name="Martin A.C."/>
            <person name="Owen C."/>
            <person name="Harkess A."/>
            <person name="Leebens-Mack J."/>
            <person name="Jimenez L.E."/>
            <person name="Osbourn A."/>
            <person name="Sattely E.S."/>
        </authorList>
    </citation>
    <scope>NUCLEOTIDE SEQUENCE [LARGE SCALE GENOMIC DNA]</scope>
    <source>
        <strain evidence="2">cv. JPN11</strain>
        <tissue evidence="1">Leaf</tissue>
    </source>
</reference>
<dbReference type="Proteomes" id="UP001164539">
    <property type="component" value="Chromosome 12"/>
</dbReference>
<accession>A0ACC1X1X2</accession>